<dbReference type="SMART" id="SM00460">
    <property type="entry name" value="TGc"/>
    <property type="match status" value="1"/>
</dbReference>
<protein>
    <recommendedName>
        <fullName evidence="2">Transglutaminase-like domain-containing protein</fullName>
    </recommendedName>
</protein>
<evidence type="ECO:0000259" key="2">
    <source>
        <dbReference type="SMART" id="SM00460"/>
    </source>
</evidence>
<dbReference type="PANTHER" id="PTHR33490">
    <property type="entry name" value="BLR5614 PROTEIN-RELATED"/>
    <property type="match status" value="1"/>
</dbReference>
<dbReference type="InterPro" id="IPR002931">
    <property type="entry name" value="Transglutaminase-like"/>
</dbReference>
<dbReference type="Pfam" id="PF08379">
    <property type="entry name" value="Bact_transglu_N"/>
    <property type="match status" value="1"/>
</dbReference>
<gene>
    <name evidence="3" type="ORF">GCM10011594_41820</name>
</gene>
<name>A0A917WMX1_9ACTN</name>
<dbReference type="InterPro" id="IPR013589">
    <property type="entry name" value="Bac_transglu_N"/>
</dbReference>
<organism evidence="3 4">
    <name type="scientific">Nakamurella endophytica</name>
    <dbReference type="NCBI Taxonomy" id="1748367"/>
    <lineage>
        <taxon>Bacteria</taxon>
        <taxon>Bacillati</taxon>
        <taxon>Actinomycetota</taxon>
        <taxon>Actinomycetes</taxon>
        <taxon>Nakamurellales</taxon>
        <taxon>Nakamurellaceae</taxon>
        <taxon>Nakamurella</taxon>
    </lineage>
</organism>
<feature type="region of interest" description="Disordered" evidence="1">
    <location>
        <begin position="337"/>
        <end position="364"/>
    </location>
</feature>
<reference evidence="3" key="1">
    <citation type="journal article" date="2014" name="Int. J. Syst. Evol. Microbiol.">
        <title>Complete genome sequence of Corynebacterium casei LMG S-19264T (=DSM 44701T), isolated from a smear-ripened cheese.</title>
        <authorList>
            <consortium name="US DOE Joint Genome Institute (JGI-PGF)"/>
            <person name="Walter F."/>
            <person name="Albersmeier A."/>
            <person name="Kalinowski J."/>
            <person name="Ruckert C."/>
        </authorList>
    </citation>
    <scope>NUCLEOTIDE SEQUENCE</scope>
    <source>
        <strain evidence="3">CGMCC 4.7308</strain>
    </source>
</reference>
<feature type="compositionally biased region" description="Low complexity" evidence="1">
    <location>
        <begin position="32"/>
        <end position="46"/>
    </location>
</feature>
<comment type="caution">
    <text evidence="3">The sequence shown here is derived from an EMBL/GenBank/DDBJ whole genome shotgun (WGS) entry which is preliminary data.</text>
</comment>
<dbReference type="PANTHER" id="PTHR33490:SF7">
    <property type="entry name" value="BLR2979 PROTEIN"/>
    <property type="match status" value="1"/>
</dbReference>
<reference evidence="3" key="2">
    <citation type="submission" date="2020-09" db="EMBL/GenBank/DDBJ databases">
        <authorList>
            <person name="Sun Q."/>
            <person name="Zhou Y."/>
        </authorList>
    </citation>
    <scope>NUCLEOTIDE SEQUENCE</scope>
    <source>
        <strain evidence="3">CGMCC 4.7308</strain>
    </source>
</reference>
<feature type="domain" description="Transglutaminase-like" evidence="2">
    <location>
        <begin position="230"/>
        <end position="300"/>
    </location>
</feature>
<dbReference type="InterPro" id="IPR038765">
    <property type="entry name" value="Papain-like_cys_pep_sf"/>
</dbReference>
<dbReference type="SUPFAM" id="SSF54001">
    <property type="entry name" value="Cysteine proteinases"/>
    <property type="match status" value="1"/>
</dbReference>
<dbReference type="Pfam" id="PF01841">
    <property type="entry name" value="Transglut_core"/>
    <property type="match status" value="1"/>
</dbReference>
<feature type="region of interest" description="Disordered" evidence="1">
    <location>
        <begin position="1"/>
        <end position="47"/>
    </location>
</feature>
<dbReference type="Gene3D" id="3.10.620.30">
    <property type="match status" value="1"/>
</dbReference>
<dbReference type="AlphaFoldDB" id="A0A917WMX1"/>
<dbReference type="EMBL" id="BMNA01000018">
    <property type="protein sequence ID" value="GGM17384.1"/>
    <property type="molecule type" value="Genomic_DNA"/>
</dbReference>
<proteinExistence type="predicted"/>
<keyword evidence="4" id="KW-1185">Reference proteome</keyword>
<evidence type="ECO:0000313" key="4">
    <source>
        <dbReference type="Proteomes" id="UP000655208"/>
    </source>
</evidence>
<sequence>MTGPSSDGRALDGPALDRPVADGPRHPSATLGATPDPAADGPAHGPSQQLYRVEHRTTYRYSDAVSASYGRGYLRPRDLPWQDCLDHRWTVDPAPSDAADAADVFGNTHSYFQVTTAHRRLVVTGVSTVRVRRSDPDPAVAGLPFEAARPGSWADRPAGPGGPGVDPVASDLVLPSPLVEVTDEVRRYAADSFRPGRPIGEGVDELTGRIHADFRYRPGSTVVGTPVSQVLRRREGVCQDFAHLAVACLRSQGLAARYVSGYLATRPAPGRPRLVGADASHAWVAVRLADGSWLASDPTNDTRADERHVTVAVGRDYRDVPPLRGVLFTDARESRMTVSVDTRPLDDAGTGPSAGGGTPDEPVP</sequence>
<dbReference type="Proteomes" id="UP000655208">
    <property type="component" value="Unassembled WGS sequence"/>
</dbReference>
<accession>A0A917WMX1</accession>
<evidence type="ECO:0000256" key="1">
    <source>
        <dbReference type="SAM" id="MobiDB-lite"/>
    </source>
</evidence>
<evidence type="ECO:0000313" key="3">
    <source>
        <dbReference type="EMBL" id="GGM17384.1"/>
    </source>
</evidence>